<protein>
    <submittedName>
        <fullName evidence="5">4-hydroxy-tetrahydrodipicolinate synthase</fullName>
        <ecNumber evidence="5">4.3.3.7</ecNumber>
    </submittedName>
</protein>
<keyword evidence="6" id="KW-1185">Reference proteome</keyword>
<dbReference type="PANTHER" id="PTHR12128">
    <property type="entry name" value="DIHYDRODIPICOLINATE SYNTHASE"/>
    <property type="match status" value="1"/>
</dbReference>
<dbReference type="InterPro" id="IPR002220">
    <property type="entry name" value="DapA-like"/>
</dbReference>
<feature type="active site" description="Schiff-base intermediate with substrate" evidence="3">
    <location>
        <position position="160"/>
    </location>
</feature>
<dbReference type="GO" id="GO:0008840">
    <property type="term" value="F:4-hydroxy-tetrahydrodipicolinate synthase activity"/>
    <property type="evidence" value="ECO:0007669"/>
    <property type="project" value="UniProtKB-EC"/>
</dbReference>
<name>A0A151A9N2_9EURY</name>
<dbReference type="RefSeq" id="WP_066384892.1">
    <property type="nucleotide sequence ID" value="NZ_LTAZ01000013.1"/>
</dbReference>
<evidence type="ECO:0000313" key="6">
    <source>
        <dbReference type="Proteomes" id="UP000075321"/>
    </source>
</evidence>
<dbReference type="InterPro" id="IPR013785">
    <property type="entry name" value="Aldolase_TIM"/>
</dbReference>
<dbReference type="PRINTS" id="PR00146">
    <property type="entry name" value="DHPICSNTHASE"/>
</dbReference>
<dbReference type="PROSITE" id="PS00666">
    <property type="entry name" value="DHDPS_2"/>
    <property type="match status" value="1"/>
</dbReference>
<comment type="caution">
    <text evidence="5">The sequence shown here is derived from an EMBL/GenBank/DDBJ whole genome shotgun (WGS) entry which is preliminary data.</text>
</comment>
<evidence type="ECO:0000256" key="1">
    <source>
        <dbReference type="ARBA" id="ARBA00023239"/>
    </source>
</evidence>
<dbReference type="GO" id="GO:0008675">
    <property type="term" value="F:2-dehydro-3-deoxy-phosphogluconate aldolase activity"/>
    <property type="evidence" value="ECO:0007669"/>
    <property type="project" value="UniProtKB-ARBA"/>
</dbReference>
<keyword evidence="2" id="KW-0704">Schiff base</keyword>
<dbReference type="EC" id="4.3.3.7" evidence="5"/>
<dbReference type="Proteomes" id="UP000075321">
    <property type="component" value="Unassembled WGS sequence"/>
</dbReference>
<dbReference type="AlphaFoldDB" id="A0A151A9N2"/>
<dbReference type="SMART" id="SM01130">
    <property type="entry name" value="DHDPS"/>
    <property type="match status" value="1"/>
</dbReference>
<evidence type="ECO:0000313" key="5">
    <source>
        <dbReference type="EMBL" id="KYH24416.1"/>
    </source>
</evidence>
<dbReference type="CDD" id="cd00408">
    <property type="entry name" value="DHDPS-like"/>
    <property type="match status" value="1"/>
</dbReference>
<dbReference type="Gene3D" id="3.20.20.70">
    <property type="entry name" value="Aldolase class I"/>
    <property type="match status" value="1"/>
</dbReference>
<dbReference type="InterPro" id="IPR020625">
    <property type="entry name" value="Schiff_base-form_aldolases_AS"/>
</dbReference>
<dbReference type="EMBL" id="LTAZ01000013">
    <property type="protein sequence ID" value="KYH24416.1"/>
    <property type="molecule type" value="Genomic_DNA"/>
</dbReference>
<evidence type="ECO:0000256" key="4">
    <source>
        <dbReference type="PIRSR" id="PIRSR001365-2"/>
    </source>
</evidence>
<dbReference type="PANTHER" id="PTHR12128:SF66">
    <property type="entry name" value="4-HYDROXY-2-OXOGLUTARATE ALDOLASE, MITOCHONDRIAL"/>
    <property type="match status" value="1"/>
</dbReference>
<dbReference type="Pfam" id="PF00701">
    <property type="entry name" value="DHDPS"/>
    <property type="match status" value="1"/>
</dbReference>
<proteinExistence type="predicted"/>
<feature type="binding site" evidence="4">
    <location>
        <position position="202"/>
    </location>
    <ligand>
        <name>pyruvate</name>
        <dbReference type="ChEBI" id="CHEBI:15361"/>
    </ligand>
</feature>
<reference evidence="5 6" key="1">
    <citation type="submission" date="2016-02" db="EMBL/GenBank/DDBJ databases">
        <title>Genome sequence of Halalkalicoccus paucihalophilus DSM 24557.</title>
        <authorList>
            <person name="Poehlein A."/>
            <person name="Daniel R."/>
        </authorList>
    </citation>
    <scope>NUCLEOTIDE SEQUENCE [LARGE SCALE GENOMIC DNA]</scope>
    <source>
        <strain evidence="5 6">DSM 24557</strain>
    </source>
</reference>
<gene>
    <name evidence="5" type="primary">dapA_3</name>
    <name evidence="5" type="ORF">HAPAU_33990</name>
</gene>
<accession>A0A151A9N2</accession>
<sequence length="294" mass="31047">MQLEGTVCPIPTPTTGQNVDTSALAKYTTHLVDSGIHGLFPCGSIGEFSSLSRSQRLHVLETVAERADDIPVLAGCGHTSIEDVRDHVDDAAGAGADAAVVVTPYYLSTNQHGLQRFFDVIADDSPLPVVLYNIPALTGEGLSVDLVTRLAEHPNIVGLKDTSGDLTFLYDIVEATPSSFDIFQGASELAIASLDAGADGLIAGPANVFPRPVAQLHDSYRADNRARANQIMNAVVNPVVSAMNDLPTAAAIKYLVSLSGYDIGEPLPPLPQLSDAQREALDRCYESVQASVVP</sequence>
<organism evidence="5 6">
    <name type="scientific">Halalkalicoccus paucihalophilus</name>
    <dbReference type="NCBI Taxonomy" id="1008153"/>
    <lineage>
        <taxon>Archaea</taxon>
        <taxon>Methanobacteriati</taxon>
        <taxon>Methanobacteriota</taxon>
        <taxon>Stenosarchaea group</taxon>
        <taxon>Halobacteria</taxon>
        <taxon>Halobacteriales</taxon>
        <taxon>Halococcaceae</taxon>
        <taxon>Halalkalicoccus</taxon>
    </lineage>
</organism>
<evidence type="ECO:0000256" key="3">
    <source>
        <dbReference type="PIRSR" id="PIRSR001365-1"/>
    </source>
</evidence>
<evidence type="ECO:0000256" key="2">
    <source>
        <dbReference type="ARBA" id="ARBA00023270"/>
    </source>
</evidence>
<feature type="active site" description="Proton donor/acceptor" evidence="3">
    <location>
        <position position="132"/>
    </location>
</feature>
<dbReference type="SUPFAM" id="SSF51569">
    <property type="entry name" value="Aldolase"/>
    <property type="match status" value="1"/>
</dbReference>
<dbReference type="PATRIC" id="fig|1008153.3.peg.3578"/>
<dbReference type="OrthoDB" id="350860at2157"/>
<dbReference type="GO" id="GO:0044281">
    <property type="term" value="P:small molecule metabolic process"/>
    <property type="evidence" value="ECO:0007669"/>
    <property type="project" value="UniProtKB-ARBA"/>
</dbReference>
<dbReference type="PIRSF" id="PIRSF001365">
    <property type="entry name" value="DHDPS"/>
    <property type="match status" value="1"/>
</dbReference>
<keyword evidence="1 5" id="KW-0456">Lyase</keyword>